<protein>
    <submittedName>
        <fullName evidence="1">Uncharacterized protein</fullName>
    </submittedName>
</protein>
<accession>A0A0L0GCL5</accession>
<organism evidence="1 2">
    <name type="scientific">Sphaeroforma arctica JP610</name>
    <dbReference type="NCBI Taxonomy" id="667725"/>
    <lineage>
        <taxon>Eukaryota</taxon>
        <taxon>Ichthyosporea</taxon>
        <taxon>Ichthyophonida</taxon>
        <taxon>Sphaeroforma</taxon>
    </lineage>
</organism>
<dbReference type="AlphaFoldDB" id="A0A0L0GCL5"/>
<dbReference type="GeneID" id="25901754"/>
<gene>
    <name evidence="1" type="ORF">SARC_01250</name>
</gene>
<evidence type="ECO:0000313" key="1">
    <source>
        <dbReference type="EMBL" id="KNC86621.1"/>
    </source>
</evidence>
<reference evidence="1 2" key="1">
    <citation type="submission" date="2011-02" db="EMBL/GenBank/DDBJ databases">
        <title>The Genome Sequence of Sphaeroforma arctica JP610.</title>
        <authorList>
            <consortium name="The Broad Institute Genome Sequencing Platform"/>
            <person name="Russ C."/>
            <person name="Cuomo C."/>
            <person name="Young S.K."/>
            <person name="Zeng Q."/>
            <person name="Gargeya S."/>
            <person name="Alvarado L."/>
            <person name="Berlin A."/>
            <person name="Chapman S.B."/>
            <person name="Chen Z."/>
            <person name="Freedman E."/>
            <person name="Gellesch M."/>
            <person name="Goldberg J."/>
            <person name="Griggs A."/>
            <person name="Gujja S."/>
            <person name="Heilman E."/>
            <person name="Heiman D."/>
            <person name="Howarth C."/>
            <person name="Mehta T."/>
            <person name="Neiman D."/>
            <person name="Pearson M."/>
            <person name="Roberts A."/>
            <person name="Saif S."/>
            <person name="Shea T."/>
            <person name="Shenoy N."/>
            <person name="Sisk P."/>
            <person name="Stolte C."/>
            <person name="Sykes S."/>
            <person name="White J."/>
            <person name="Yandava C."/>
            <person name="Burger G."/>
            <person name="Gray M.W."/>
            <person name="Holland P.W.H."/>
            <person name="King N."/>
            <person name="Lang F.B.F."/>
            <person name="Roger A.J."/>
            <person name="Ruiz-Trillo I."/>
            <person name="Haas B."/>
            <person name="Nusbaum C."/>
            <person name="Birren B."/>
        </authorList>
    </citation>
    <scope>NUCLEOTIDE SEQUENCE [LARGE SCALE GENOMIC DNA]</scope>
    <source>
        <strain evidence="1 2">JP610</strain>
    </source>
</reference>
<sequence length="73" mass="8279">MVKPAVVVLTEGESDKLWLWNEHVDLVRTKVAHTGLGEGQIAEKVRILKQYLSQDFSMTLQSRMLPAMRADPD</sequence>
<keyword evidence="2" id="KW-1185">Reference proteome</keyword>
<dbReference type="RefSeq" id="XP_014160523.1">
    <property type="nucleotide sequence ID" value="XM_014305048.1"/>
</dbReference>
<dbReference type="EMBL" id="KQ241644">
    <property type="protein sequence ID" value="KNC86621.1"/>
    <property type="molecule type" value="Genomic_DNA"/>
</dbReference>
<name>A0A0L0GCL5_9EUKA</name>
<dbReference type="Proteomes" id="UP000054560">
    <property type="component" value="Unassembled WGS sequence"/>
</dbReference>
<proteinExistence type="predicted"/>
<evidence type="ECO:0000313" key="2">
    <source>
        <dbReference type="Proteomes" id="UP000054560"/>
    </source>
</evidence>